<comment type="similarity">
    <text evidence="2">Belongs to the FUN14 family.</text>
</comment>
<comment type="caution">
    <text evidence="7">The sequence shown here is derived from an EMBL/GenBank/DDBJ whole genome shotgun (WGS) entry which is preliminary data.</text>
</comment>
<sequence>MRTLSLILIFIFLFGFSIYALEPVPDNNVNLDTAEVDSFVSNSFFVKIVAMLGFGGLCGFVTGFALKKVARIFAVILGVIFIVIQFFAFKGWITVDWNQIAKSTDLFTGEGASRVMKSILNVLTTNLPFGSSFLVGLFMGVKKR</sequence>
<evidence type="ECO:0000256" key="1">
    <source>
        <dbReference type="ARBA" id="ARBA00004370"/>
    </source>
</evidence>
<keyword evidence="3 6" id="KW-0812">Transmembrane</keyword>
<evidence type="ECO:0000313" key="8">
    <source>
        <dbReference type="Proteomes" id="UP000234857"/>
    </source>
</evidence>
<evidence type="ECO:0000313" key="7">
    <source>
        <dbReference type="EMBL" id="PLX15165.1"/>
    </source>
</evidence>
<keyword evidence="5 6" id="KW-0472">Membrane</keyword>
<protein>
    <recommendedName>
        <fullName evidence="9">FUN14 family protein</fullName>
    </recommendedName>
</protein>
<gene>
    <name evidence="7" type="ORF">C0601_13620</name>
</gene>
<dbReference type="InterPro" id="IPR007014">
    <property type="entry name" value="FUN14"/>
</dbReference>
<organism evidence="7 8">
    <name type="scientific">Muiribacterium halophilum</name>
    <dbReference type="NCBI Taxonomy" id="2053465"/>
    <lineage>
        <taxon>Bacteria</taxon>
        <taxon>Candidatus Muiribacteriota</taxon>
        <taxon>Candidatus Muiribacteriia</taxon>
        <taxon>Candidatus Muiribacteriales</taxon>
        <taxon>Candidatus Muiribacteriaceae</taxon>
        <taxon>Candidatus Muiribacterium</taxon>
    </lineage>
</organism>
<evidence type="ECO:0000256" key="5">
    <source>
        <dbReference type="ARBA" id="ARBA00023136"/>
    </source>
</evidence>
<keyword evidence="4 6" id="KW-1133">Transmembrane helix</keyword>
<evidence type="ECO:0008006" key="9">
    <source>
        <dbReference type="Google" id="ProtNLM"/>
    </source>
</evidence>
<feature type="transmembrane region" description="Helical" evidence="6">
    <location>
        <begin position="73"/>
        <end position="93"/>
    </location>
</feature>
<dbReference type="Proteomes" id="UP000234857">
    <property type="component" value="Unassembled WGS sequence"/>
</dbReference>
<name>A0A2N5Z926_MUIH1</name>
<dbReference type="EMBL" id="PKTG01000146">
    <property type="protein sequence ID" value="PLX15165.1"/>
    <property type="molecule type" value="Genomic_DNA"/>
</dbReference>
<evidence type="ECO:0000256" key="2">
    <source>
        <dbReference type="ARBA" id="ARBA00009160"/>
    </source>
</evidence>
<dbReference type="AlphaFoldDB" id="A0A2N5Z926"/>
<feature type="transmembrane region" description="Helical" evidence="6">
    <location>
        <begin position="119"/>
        <end position="141"/>
    </location>
</feature>
<accession>A0A2N5Z926</accession>
<comment type="subcellular location">
    <subcellularLocation>
        <location evidence="1">Membrane</location>
    </subcellularLocation>
</comment>
<dbReference type="Pfam" id="PF04930">
    <property type="entry name" value="FUN14"/>
    <property type="match status" value="1"/>
</dbReference>
<evidence type="ECO:0000256" key="3">
    <source>
        <dbReference type="ARBA" id="ARBA00022692"/>
    </source>
</evidence>
<feature type="transmembrane region" description="Helical" evidence="6">
    <location>
        <begin position="44"/>
        <end position="66"/>
    </location>
</feature>
<dbReference type="PANTHER" id="PTHR21346">
    <property type="entry name" value="FUN14 DOMAIN CONTAINING"/>
    <property type="match status" value="1"/>
</dbReference>
<evidence type="ECO:0000256" key="6">
    <source>
        <dbReference type="SAM" id="Phobius"/>
    </source>
</evidence>
<dbReference type="PANTHER" id="PTHR21346:SF10">
    <property type="entry name" value="TRANSMEMBRANE PROTEIN"/>
    <property type="match status" value="1"/>
</dbReference>
<proteinExistence type="inferred from homology"/>
<dbReference type="GO" id="GO:0016020">
    <property type="term" value="C:membrane"/>
    <property type="evidence" value="ECO:0007669"/>
    <property type="project" value="UniProtKB-SubCell"/>
</dbReference>
<evidence type="ECO:0000256" key="4">
    <source>
        <dbReference type="ARBA" id="ARBA00022989"/>
    </source>
</evidence>
<reference evidence="7 8" key="1">
    <citation type="submission" date="2017-11" db="EMBL/GenBank/DDBJ databases">
        <title>Genome-resolved metagenomics identifies genetic mobility, metabolic interactions, and unexpected diversity in perchlorate-reducing communities.</title>
        <authorList>
            <person name="Barnum T.P."/>
            <person name="Figueroa I.A."/>
            <person name="Carlstrom C.I."/>
            <person name="Lucas L.N."/>
            <person name="Engelbrektson A.L."/>
            <person name="Coates J.D."/>
        </authorList>
    </citation>
    <scope>NUCLEOTIDE SEQUENCE [LARGE SCALE GENOMIC DNA]</scope>
    <source>
        <strain evidence="7">BM706</strain>
    </source>
</reference>